<feature type="compositionally biased region" description="Low complexity" evidence="1">
    <location>
        <begin position="31"/>
        <end position="46"/>
    </location>
</feature>
<feature type="compositionally biased region" description="Polar residues" evidence="1">
    <location>
        <begin position="1"/>
        <end position="12"/>
    </location>
</feature>
<dbReference type="SUPFAM" id="SSF100909">
    <property type="entry name" value="IP3 receptor type 1 binding core, domain 2"/>
    <property type="match status" value="1"/>
</dbReference>
<comment type="caution">
    <text evidence="2">The sequence shown here is derived from an EMBL/GenBank/DDBJ whole genome shotgun (WGS) entry which is preliminary data.</text>
</comment>
<evidence type="ECO:0000256" key="1">
    <source>
        <dbReference type="SAM" id="MobiDB-lite"/>
    </source>
</evidence>
<dbReference type="InterPro" id="IPR035910">
    <property type="entry name" value="RyR/IP3R_RIH_dom_sf"/>
</dbReference>
<feature type="region of interest" description="Disordered" evidence="1">
    <location>
        <begin position="522"/>
        <end position="556"/>
    </location>
</feature>
<dbReference type="AlphaFoldDB" id="A0A8J2QGE3"/>
<organism evidence="2 3">
    <name type="scientific">Danaus chrysippus</name>
    <name type="common">African queen</name>
    <dbReference type="NCBI Taxonomy" id="151541"/>
    <lineage>
        <taxon>Eukaryota</taxon>
        <taxon>Metazoa</taxon>
        <taxon>Ecdysozoa</taxon>
        <taxon>Arthropoda</taxon>
        <taxon>Hexapoda</taxon>
        <taxon>Insecta</taxon>
        <taxon>Pterygota</taxon>
        <taxon>Neoptera</taxon>
        <taxon>Endopterygota</taxon>
        <taxon>Lepidoptera</taxon>
        <taxon>Glossata</taxon>
        <taxon>Ditrysia</taxon>
        <taxon>Papilionoidea</taxon>
        <taxon>Nymphalidae</taxon>
        <taxon>Danainae</taxon>
        <taxon>Danaini</taxon>
        <taxon>Danaina</taxon>
        <taxon>Danaus</taxon>
        <taxon>Anosia</taxon>
    </lineage>
</organism>
<feature type="region of interest" description="Disordered" evidence="1">
    <location>
        <begin position="1"/>
        <end position="68"/>
    </location>
</feature>
<keyword evidence="3" id="KW-1185">Reference proteome</keyword>
<evidence type="ECO:0000313" key="2">
    <source>
        <dbReference type="EMBL" id="CAG9560087.1"/>
    </source>
</evidence>
<dbReference type="EMBL" id="CAKASE010000044">
    <property type="protein sequence ID" value="CAG9560087.1"/>
    <property type="molecule type" value="Genomic_DNA"/>
</dbReference>
<feature type="compositionally biased region" description="Basic residues" evidence="1">
    <location>
        <begin position="48"/>
        <end position="62"/>
    </location>
</feature>
<dbReference type="OrthoDB" id="7483379at2759"/>
<proteinExistence type="predicted"/>
<dbReference type="Proteomes" id="UP000789524">
    <property type="component" value="Unassembled WGS sequence"/>
</dbReference>
<sequence length="649" mass="74993">MSDTINPVNSDINKLESCRKRKQDKHRDDSSSSSSSSSMSSSSDSSNSKRRRRNKSKRHRKDKKLDRLFKEVNDLKNRLNNNEHNNEYRSYQTPSYIDDNVSRQLYEDNDCSDPEPQFSLAISTKLKDPEILQTPSSYLDILKNVQCFGDSQWRNVRYSDVQKNYRHFPGFSELEANEELKQYDNNRFLLNADKAYGSLSFALIKQKDVLEKELRSFLLWVKTSPDLSFIEINNKIQDIFVTGDFSKISNDALQLVCGHRAEIIQQRRESILASVKDPLHKNTLRSIPPSCQNLFEAEKLSLVLDKAGGVRKVFWQRTRDRASVPQTDRQNIAPRMAQQQNSFASVSRRGGHSQVSRATPNKPFRGRGRQITTQRQGESTYEYRHERKNSPPSHRDRRVSGMDDKLRQVGFGSQEDYRILRHSMGPMAKSKNASKRETSKIIFVNKQCDKKTKNEYKRNSKPYWTNEFCQFHYSAGQAKLSAASEISNNISKMGSKEFQTEQRITSRTSVVASAPSRLLRNSRASSDPLHGHRCFRPRLGSEDKQPSSPECIEDGTGDMEMWGWNEQLKGWSPEQRKLLMDSWRPSTLKSYKTAWSRWVPHDEYDAAMDELLGLAHEFLQHFCHGNIQNQAILHKHLDLFLNAGVRTGY</sequence>
<reference evidence="2" key="1">
    <citation type="submission" date="2021-09" db="EMBL/GenBank/DDBJ databases">
        <authorList>
            <person name="Martin H S."/>
        </authorList>
    </citation>
    <scope>NUCLEOTIDE SEQUENCE</scope>
</reference>
<gene>
    <name evidence="2" type="ORF">DCHRY22_LOCUS1812</name>
</gene>
<accession>A0A8J2QGE3</accession>
<feature type="region of interest" description="Disordered" evidence="1">
    <location>
        <begin position="335"/>
        <end position="400"/>
    </location>
</feature>
<name>A0A8J2QGE3_9NEOP</name>
<evidence type="ECO:0000313" key="3">
    <source>
        <dbReference type="Proteomes" id="UP000789524"/>
    </source>
</evidence>
<protein>
    <submittedName>
        <fullName evidence="2">(African queen) hypothetical protein</fullName>
    </submittedName>
</protein>